<feature type="compositionally biased region" description="Polar residues" evidence="1">
    <location>
        <begin position="193"/>
        <end position="209"/>
    </location>
</feature>
<organism evidence="2 3">
    <name type="scientific">Serendipita vermifera MAFF 305830</name>
    <dbReference type="NCBI Taxonomy" id="933852"/>
    <lineage>
        <taxon>Eukaryota</taxon>
        <taxon>Fungi</taxon>
        <taxon>Dikarya</taxon>
        <taxon>Basidiomycota</taxon>
        <taxon>Agaricomycotina</taxon>
        <taxon>Agaricomycetes</taxon>
        <taxon>Sebacinales</taxon>
        <taxon>Serendipitaceae</taxon>
        <taxon>Serendipita</taxon>
    </lineage>
</organism>
<feature type="region of interest" description="Disordered" evidence="1">
    <location>
        <begin position="193"/>
        <end position="214"/>
    </location>
</feature>
<dbReference type="EMBL" id="KN824362">
    <property type="protein sequence ID" value="KIM22149.1"/>
    <property type="molecule type" value="Genomic_DNA"/>
</dbReference>
<dbReference type="Proteomes" id="UP000054097">
    <property type="component" value="Unassembled WGS sequence"/>
</dbReference>
<name>A0A0C3AQ31_SERVB</name>
<feature type="compositionally biased region" description="Acidic residues" evidence="1">
    <location>
        <begin position="268"/>
        <end position="279"/>
    </location>
</feature>
<dbReference type="AlphaFoldDB" id="A0A0C3AQ31"/>
<keyword evidence="3" id="KW-1185">Reference proteome</keyword>
<feature type="region of interest" description="Disordered" evidence="1">
    <location>
        <begin position="1"/>
        <end position="22"/>
    </location>
</feature>
<reference evidence="3" key="2">
    <citation type="submission" date="2015-01" db="EMBL/GenBank/DDBJ databases">
        <title>Evolutionary Origins and Diversification of the Mycorrhizal Mutualists.</title>
        <authorList>
            <consortium name="DOE Joint Genome Institute"/>
            <consortium name="Mycorrhizal Genomics Consortium"/>
            <person name="Kohler A."/>
            <person name="Kuo A."/>
            <person name="Nagy L.G."/>
            <person name="Floudas D."/>
            <person name="Copeland A."/>
            <person name="Barry K.W."/>
            <person name="Cichocki N."/>
            <person name="Veneault-Fourrey C."/>
            <person name="LaButti K."/>
            <person name="Lindquist E.A."/>
            <person name="Lipzen A."/>
            <person name="Lundell T."/>
            <person name="Morin E."/>
            <person name="Murat C."/>
            <person name="Riley R."/>
            <person name="Ohm R."/>
            <person name="Sun H."/>
            <person name="Tunlid A."/>
            <person name="Henrissat B."/>
            <person name="Grigoriev I.V."/>
            <person name="Hibbett D.S."/>
            <person name="Martin F."/>
        </authorList>
    </citation>
    <scope>NUCLEOTIDE SEQUENCE [LARGE SCALE GENOMIC DNA]</scope>
    <source>
        <strain evidence="3">MAFF 305830</strain>
    </source>
</reference>
<evidence type="ECO:0000313" key="2">
    <source>
        <dbReference type="EMBL" id="KIM22149.1"/>
    </source>
</evidence>
<protein>
    <submittedName>
        <fullName evidence="2">Uncharacterized protein</fullName>
    </submittedName>
</protein>
<gene>
    <name evidence="2" type="ORF">M408DRAFT_28959</name>
</gene>
<evidence type="ECO:0000256" key="1">
    <source>
        <dbReference type="SAM" id="MobiDB-lite"/>
    </source>
</evidence>
<proteinExistence type="predicted"/>
<feature type="region of interest" description="Disordered" evidence="1">
    <location>
        <begin position="41"/>
        <end position="73"/>
    </location>
</feature>
<dbReference type="HOGENOM" id="CLU_561601_0_0_1"/>
<evidence type="ECO:0000313" key="3">
    <source>
        <dbReference type="Proteomes" id="UP000054097"/>
    </source>
</evidence>
<feature type="compositionally biased region" description="Basic and acidic residues" evidence="1">
    <location>
        <begin position="256"/>
        <end position="267"/>
    </location>
</feature>
<accession>A0A0C3AQ31</accession>
<feature type="region of interest" description="Disordered" evidence="1">
    <location>
        <begin position="256"/>
        <end position="335"/>
    </location>
</feature>
<reference evidence="2 3" key="1">
    <citation type="submission" date="2014-04" db="EMBL/GenBank/DDBJ databases">
        <authorList>
            <consortium name="DOE Joint Genome Institute"/>
            <person name="Kuo A."/>
            <person name="Zuccaro A."/>
            <person name="Kohler A."/>
            <person name="Nagy L.G."/>
            <person name="Floudas D."/>
            <person name="Copeland A."/>
            <person name="Barry K.W."/>
            <person name="Cichocki N."/>
            <person name="Veneault-Fourrey C."/>
            <person name="LaButti K."/>
            <person name="Lindquist E.A."/>
            <person name="Lipzen A."/>
            <person name="Lundell T."/>
            <person name="Morin E."/>
            <person name="Murat C."/>
            <person name="Sun H."/>
            <person name="Tunlid A."/>
            <person name="Henrissat B."/>
            <person name="Grigoriev I.V."/>
            <person name="Hibbett D.S."/>
            <person name="Martin F."/>
            <person name="Nordberg H.P."/>
            <person name="Cantor M.N."/>
            <person name="Hua S.X."/>
        </authorList>
    </citation>
    <scope>NUCLEOTIDE SEQUENCE [LARGE SCALE GENOMIC DNA]</scope>
    <source>
        <strain evidence="2 3">MAFF 305830</strain>
    </source>
</reference>
<feature type="region of interest" description="Disordered" evidence="1">
    <location>
        <begin position="455"/>
        <end position="486"/>
    </location>
</feature>
<sequence>MSATFLTAETTRGSTKSSPNTTEISINDLFRSDFQIISSSAAPHSSIGNAATPYTSSRLHKSQSQERPLPPAKVLGKRLFGEEDTDDYPPLKRIRTDESVGLLFDSGIPEDEYKVIQCWGQSSSSRQIGEARLLDEAELHGPPIGANQGEVNSATKRIVHGSSLLDQHYRDAFRAATGVELDDWDTGLEEVNEISSRDSGSSEQKFSSDSFDKGNHIHSASTAAVDWQQDMGEEVDFEEVSAEYMRACSEYAHHAQFEDEFKDKPEDKPEDELEDEPENEPLLTELPRNETDPAALDAVPVPRETPFDSEDLEVVPISPPCAPARNSGGKWKPGQRSIHAISTDAEPATNAFRYTAAEEKEIWRLASRGDFLGAHALFDDEEQVACVQGPEAVKEYMTEHPEMRLRRKKNGRPHDKLYICRATAVWKGDGTVEYREKCEGPHAYSSEDIYKRHVYEHHLTKPRPSKTNGAAKGRKRGRKTEDDDEY</sequence>
<feature type="compositionally biased region" description="Polar residues" evidence="1">
    <location>
        <begin position="48"/>
        <end position="57"/>
    </location>
</feature>